<dbReference type="AlphaFoldDB" id="A0A2U2XG51"/>
<protein>
    <submittedName>
        <fullName evidence="1">Uncharacterized protein</fullName>
    </submittedName>
</protein>
<keyword evidence="2" id="KW-1185">Reference proteome</keyword>
<evidence type="ECO:0000313" key="1">
    <source>
        <dbReference type="EMBL" id="PWH86743.1"/>
    </source>
</evidence>
<evidence type="ECO:0000313" key="2">
    <source>
        <dbReference type="Proteomes" id="UP000245370"/>
    </source>
</evidence>
<name>A0A2U2XG51_9FLAO</name>
<sequence>MSETVNAKDELILELKKKKRPKFKAGSELASSVNRMVVDWDNELDEDENLETLSISIHLTSEPGED</sequence>
<organism evidence="1 2">
    <name type="scientific">Brumimicrobium oceani</name>
    <dbReference type="NCBI Taxonomy" id="2100725"/>
    <lineage>
        <taxon>Bacteria</taxon>
        <taxon>Pseudomonadati</taxon>
        <taxon>Bacteroidota</taxon>
        <taxon>Flavobacteriia</taxon>
        <taxon>Flavobacteriales</taxon>
        <taxon>Crocinitomicaceae</taxon>
        <taxon>Brumimicrobium</taxon>
    </lineage>
</organism>
<dbReference type="RefSeq" id="WP_109357824.1">
    <property type="nucleotide sequence ID" value="NZ_QFRJ01000001.1"/>
</dbReference>
<reference evidence="1 2" key="2">
    <citation type="submission" date="2018-05" db="EMBL/GenBank/DDBJ databases">
        <authorList>
            <person name="Lanie J.A."/>
            <person name="Ng W.-L."/>
            <person name="Kazmierczak K.M."/>
            <person name="Andrzejewski T.M."/>
            <person name="Davidsen T.M."/>
            <person name="Wayne K.J."/>
            <person name="Tettelin H."/>
            <person name="Glass J.I."/>
            <person name="Rusch D."/>
            <person name="Podicherti R."/>
            <person name="Tsui H.-C.T."/>
            <person name="Winkler M.E."/>
        </authorList>
    </citation>
    <scope>NUCLEOTIDE SEQUENCE [LARGE SCALE GENOMIC DNA]</scope>
    <source>
        <strain evidence="1 2">C305</strain>
    </source>
</reference>
<dbReference type="Proteomes" id="UP000245370">
    <property type="component" value="Unassembled WGS sequence"/>
</dbReference>
<reference evidence="1 2" key="1">
    <citation type="submission" date="2018-05" db="EMBL/GenBank/DDBJ databases">
        <title>Brumimicrobium oceani sp. nov., isolated from coastal sediment.</title>
        <authorList>
            <person name="Kou Y."/>
        </authorList>
    </citation>
    <scope>NUCLEOTIDE SEQUENCE [LARGE SCALE GENOMIC DNA]</scope>
    <source>
        <strain evidence="1 2">C305</strain>
    </source>
</reference>
<gene>
    <name evidence="1" type="ORF">DIT68_00310</name>
</gene>
<accession>A0A2U2XG51</accession>
<proteinExistence type="predicted"/>
<comment type="caution">
    <text evidence="1">The sequence shown here is derived from an EMBL/GenBank/DDBJ whole genome shotgun (WGS) entry which is preliminary data.</text>
</comment>
<dbReference type="EMBL" id="QFRJ01000001">
    <property type="protein sequence ID" value="PWH86743.1"/>
    <property type="molecule type" value="Genomic_DNA"/>
</dbReference>